<dbReference type="Pfam" id="PF00445">
    <property type="entry name" value="Ribonuclease_T2"/>
    <property type="match status" value="1"/>
</dbReference>
<accession>A0A813MH26</accession>
<evidence type="ECO:0000313" key="4">
    <source>
        <dbReference type="EMBL" id="CAF0721326.1"/>
    </source>
</evidence>
<feature type="transmembrane region" description="Helical" evidence="3">
    <location>
        <begin position="9"/>
        <end position="30"/>
    </location>
</feature>
<keyword evidence="6" id="KW-1185">Reference proteome</keyword>
<dbReference type="PROSITE" id="PS00530">
    <property type="entry name" value="RNASE_T2_1"/>
    <property type="match status" value="1"/>
</dbReference>
<dbReference type="EMBL" id="CAJNOJ010000001">
    <property type="protein sequence ID" value="CAF0721326.1"/>
    <property type="molecule type" value="Genomic_DNA"/>
</dbReference>
<dbReference type="Proteomes" id="UP000663852">
    <property type="component" value="Unassembled WGS sequence"/>
</dbReference>
<keyword evidence="3" id="KW-1133">Transmembrane helix</keyword>
<evidence type="ECO:0000313" key="5">
    <source>
        <dbReference type="EMBL" id="CAF0858045.1"/>
    </source>
</evidence>
<keyword evidence="3" id="KW-0472">Membrane</keyword>
<reference evidence="4" key="1">
    <citation type="submission" date="2021-02" db="EMBL/GenBank/DDBJ databases">
        <authorList>
            <person name="Nowell W R."/>
        </authorList>
    </citation>
    <scope>NUCLEOTIDE SEQUENCE</scope>
</reference>
<sequence>MANNRVRSLIAAIVFLILLALIIVAIFYFVRRNQQPTISDKSCPRPKQFATDYDFDYTTRSNEFQNLNSTISYFRLSLSWSPSFCTYSKQGPNLFQCQNNFTYIVHGLWPNAYGPPGEKRSMRHHPRNCRNEQAMSTDTIHKYFCLMPSESLMQAEWEKHGTCYWDSPEDYFEQINALYSNLQLPKNTEEILSNTTLTKAQRRSGIFNSFLDINPQLARDNMQVIMIHKGKDLKEVAICYDLNFNYTKCG</sequence>
<comment type="similarity">
    <text evidence="1 2">Belongs to the RNase T2 family.</text>
</comment>
<dbReference type="PANTHER" id="PTHR11240:SF22">
    <property type="entry name" value="RIBONUCLEASE T2"/>
    <property type="match status" value="1"/>
</dbReference>
<evidence type="ECO:0000256" key="1">
    <source>
        <dbReference type="ARBA" id="ARBA00007469"/>
    </source>
</evidence>
<comment type="caution">
    <text evidence="4">The sequence shown here is derived from an EMBL/GenBank/DDBJ whole genome shotgun (WGS) entry which is preliminary data.</text>
</comment>
<dbReference type="InterPro" id="IPR001568">
    <property type="entry name" value="RNase_T2-like"/>
</dbReference>
<organism evidence="4 7">
    <name type="scientific">Adineta ricciae</name>
    <name type="common">Rotifer</name>
    <dbReference type="NCBI Taxonomy" id="249248"/>
    <lineage>
        <taxon>Eukaryota</taxon>
        <taxon>Metazoa</taxon>
        <taxon>Spiralia</taxon>
        <taxon>Gnathifera</taxon>
        <taxon>Rotifera</taxon>
        <taxon>Eurotatoria</taxon>
        <taxon>Bdelloidea</taxon>
        <taxon>Adinetida</taxon>
        <taxon>Adinetidae</taxon>
        <taxon>Adineta</taxon>
    </lineage>
</organism>
<dbReference type="AlphaFoldDB" id="A0A813MH26"/>
<dbReference type="CDD" id="cd12087">
    <property type="entry name" value="TM_EGFR-like"/>
    <property type="match status" value="1"/>
</dbReference>
<evidence type="ECO:0000256" key="3">
    <source>
        <dbReference type="SAM" id="Phobius"/>
    </source>
</evidence>
<dbReference type="InterPro" id="IPR036430">
    <property type="entry name" value="RNase_T2-like_sf"/>
</dbReference>
<evidence type="ECO:0000313" key="7">
    <source>
        <dbReference type="Proteomes" id="UP000663852"/>
    </source>
</evidence>
<gene>
    <name evidence="4" type="ORF">EDS130_LOCUS279</name>
    <name evidence="5" type="ORF">XAT740_LOCUS5835</name>
</gene>
<dbReference type="EMBL" id="CAJNOR010000258">
    <property type="protein sequence ID" value="CAF0858045.1"/>
    <property type="molecule type" value="Genomic_DNA"/>
</dbReference>
<name>A0A813MH26_ADIRI</name>
<protein>
    <submittedName>
        <fullName evidence="4">Uncharacterized protein</fullName>
    </submittedName>
</protein>
<dbReference type="GO" id="GO:0033897">
    <property type="term" value="F:ribonuclease T2 activity"/>
    <property type="evidence" value="ECO:0007669"/>
    <property type="project" value="InterPro"/>
</dbReference>
<evidence type="ECO:0000313" key="6">
    <source>
        <dbReference type="Proteomes" id="UP000663828"/>
    </source>
</evidence>
<dbReference type="GO" id="GO:0003723">
    <property type="term" value="F:RNA binding"/>
    <property type="evidence" value="ECO:0007669"/>
    <property type="project" value="InterPro"/>
</dbReference>
<dbReference type="PANTHER" id="PTHR11240">
    <property type="entry name" value="RIBONUCLEASE T2"/>
    <property type="match status" value="1"/>
</dbReference>
<dbReference type="InterPro" id="IPR018188">
    <property type="entry name" value="RNase_T2_His_AS_1"/>
</dbReference>
<keyword evidence="3" id="KW-0812">Transmembrane</keyword>
<dbReference type="GO" id="GO:0006401">
    <property type="term" value="P:RNA catabolic process"/>
    <property type="evidence" value="ECO:0007669"/>
    <property type="project" value="TreeGrafter"/>
</dbReference>
<dbReference type="SUPFAM" id="SSF55895">
    <property type="entry name" value="Ribonuclease Rh-like"/>
    <property type="match status" value="1"/>
</dbReference>
<dbReference type="Proteomes" id="UP000663828">
    <property type="component" value="Unassembled WGS sequence"/>
</dbReference>
<evidence type="ECO:0000256" key="2">
    <source>
        <dbReference type="RuleBase" id="RU004328"/>
    </source>
</evidence>
<dbReference type="OrthoDB" id="10041519at2759"/>
<proteinExistence type="inferred from homology"/>
<dbReference type="Gene3D" id="3.90.730.10">
    <property type="entry name" value="Ribonuclease T2-like"/>
    <property type="match status" value="1"/>
</dbReference>